<evidence type="ECO:0000313" key="1">
    <source>
        <dbReference type="EMBL" id="MFC6354916.1"/>
    </source>
</evidence>
<dbReference type="Proteomes" id="UP001596306">
    <property type="component" value="Unassembled WGS sequence"/>
</dbReference>
<organism evidence="1 2">
    <name type="scientific">Luethyella okanaganae</name>
    <dbReference type="NCBI Taxonomy" id="69372"/>
    <lineage>
        <taxon>Bacteria</taxon>
        <taxon>Bacillati</taxon>
        <taxon>Actinomycetota</taxon>
        <taxon>Actinomycetes</taxon>
        <taxon>Micrococcales</taxon>
        <taxon>Microbacteriaceae</taxon>
        <taxon>Luethyella</taxon>
    </lineage>
</organism>
<evidence type="ECO:0000313" key="2">
    <source>
        <dbReference type="Proteomes" id="UP001596306"/>
    </source>
</evidence>
<protein>
    <submittedName>
        <fullName evidence="1">Uncharacterized protein</fullName>
    </submittedName>
</protein>
<dbReference type="EMBL" id="JBHSTP010000001">
    <property type="protein sequence ID" value="MFC6354916.1"/>
    <property type="molecule type" value="Genomic_DNA"/>
</dbReference>
<gene>
    <name evidence="1" type="ORF">ACFQB0_02140</name>
</gene>
<sequence>MHRTQSCWQELDTGKSLCVDANANLANAVFEKYGIELSTSDGALAVGGGFTSARSTVMPVRR</sequence>
<name>A0ABW1VD29_9MICO</name>
<dbReference type="RefSeq" id="WP_386727005.1">
    <property type="nucleotide sequence ID" value="NZ_JBHSTP010000001.1"/>
</dbReference>
<reference evidence="2" key="1">
    <citation type="journal article" date="2019" name="Int. J. Syst. Evol. Microbiol.">
        <title>The Global Catalogue of Microorganisms (GCM) 10K type strain sequencing project: providing services to taxonomists for standard genome sequencing and annotation.</title>
        <authorList>
            <consortium name="The Broad Institute Genomics Platform"/>
            <consortium name="The Broad Institute Genome Sequencing Center for Infectious Disease"/>
            <person name="Wu L."/>
            <person name="Ma J."/>
        </authorList>
    </citation>
    <scope>NUCLEOTIDE SEQUENCE [LARGE SCALE GENOMIC DNA]</scope>
    <source>
        <strain evidence="2">CCUG 43304</strain>
    </source>
</reference>
<comment type="caution">
    <text evidence="1">The sequence shown here is derived from an EMBL/GenBank/DDBJ whole genome shotgun (WGS) entry which is preliminary data.</text>
</comment>
<proteinExistence type="predicted"/>
<accession>A0ABW1VD29</accession>
<keyword evidence="2" id="KW-1185">Reference proteome</keyword>